<organism evidence="1 2">
    <name type="scientific">Tritrichomonas foetus</name>
    <dbReference type="NCBI Taxonomy" id="1144522"/>
    <lineage>
        <taxon>Eukaryota</taxon>
        <taxon>Metamonada</taxon>
        <taxon>Parabasalia</taxon>
        <taxon>Tritrichomonadida</taxon>
        <taxon>Tritrichomonadidae</taxon>
        <taxon>Tritrichomonas</taxon>
    </lineage>
</organism>
<reference evidence="1" key="1">
    <citation type="submission" date="2016-10" db="EMBL/GenBank/DDBJ databases">
        <authorList>
            <person name="Benchimol M."/>
            <person name="Almeida L.G."/>
            <person name="Vasconcelos A.T."/>
            <person name="Perreira-Neves A."/>
            <person name="Rosa I.A."/>
            <person name="Tasca T."/>
            <person name="Bogo M.R."/>
            <person name="de Souza W."/>
        </authorList>
    </citation>
    <scope>NUCLEOTIDE SEQUENCE [LARGE SCALE GENOMIC DNA]</scope>
    <source>
        <strain evidence="1">K</strain>
    </source>
</reference>
<evidence type="ECO:0000313" key="1">
    <source>
        <dbReference type="EMBL" id="OHS95601.1"/>
    </source>
</evidence>
<dbReference type="AlphaFoldDB" id="A0A1J4JAA0"/>
<gene>
    <name evidence="1" type="ORF">TRFO_38286</name>
</gene>
<name>A0A1J4JAA0_9EUKA</name>
<protein>
    <recommendedName>
        <fullName evidence="3">DUF3447 domain-containing protein</fullName>
    </recommendedName>
</protein>
<evidence type="ECO:0008006" key="3">
    <source>
        <dbReference type="Google" id="ProtNLM"/>
    </source>
</evidence>
<accession>A0A1J4JAA0</accession>
<dbReference type="RefSeq" id="XP_068348738.1">
    <property type="nucleotide sequence ID" value="XM_068511955.1"/>
</dbReference>
<sequence>MLLEKGCQFTHSSLSNDTLAMAINNGSFPLFYKILEKIENIPLYHLSNALRMHCFKFIPILIENSEVTHHDISLFCYNFQNISSILSKQTAIDLLQAYLLRAPNHGIPENSIEIFFVFLWMFNS</sequence>
<dbReference type="GeneID" id="94846659"/>
<comment type="caution">
    <text evidence="1">The sequence shown here is derived from an EMBL/GenBank/DDBJ whole genome shotgun (WGS) entry which is preliminary data.</text>
</comment>
<dbReference type="Proteomes" id="UP000179807">
    <property type="component" value="Unassembled WGS sequence"/>
</dbReference>
<evidence type="ECO:0000313" key="2">
    <source>
        <dbReference type="Proteomes" id="UP000179807"/>
    </source>
</evidence>
<keyword evidence="2" id="KW-1185">Reference proteome</keyword>
<dbReference type="VEuPathDB" id="TrichDB:TRFO_38286"/>
<dbReference type="EMBL" id="MLAK01001235">
    <property type="protein sequence ID" value="OHS95601.1"/>
    <property type="molecule type" value="Genomic_DNA"/>
</dbReference>
<proteinExistence type="predicted"/>